<dbReference type="Proteomes" id="UP000594759">
    <property type="component" value="Chromosome"/>
</dbReference>
<protein>
    <submittedName>
        <fullName evidence="2">PIN domain-containing protein</fullName>
    </submittedName>
</protein>
<dbReference type="RefSeq" id="WP_196100815.1">
    <property type="nucleotide sequence ID" value="NZ_CP064939.1"/>
</dbReference>
<dbReference type="Pfam" id="PF13470">
    <property type="entry name" value="PIN_3"/>
    <property type="match status" value="1"/>
</dbReference>
<dbReference type="InterPro" id="IPR029060">
    <property type="entry name" value="PIN-like_dom_sf"/>
</dbReference>
<dbReference type="Gene3D" id="3.40.50.1010">
    <property type="entry name" value="5'-nuclease"/>
    <property type="match status" value="1"/>
</dbReference>
<gene>
    <name evidence="2" type="ORF">IZT61_08960</name>
</gene>
<dbReference type="InterPro" id="IPR002716">
    <property type="entry name" value="PIN_dom"/>
</dbReference>
<dbReference type="AlphaFoldDB" id="A0A7S9L2L9"/>
<name>A0A7S9L2L9_9SPHI</name>
<dbReference type="KEGG" id="pex:IZT61_08960"/>
<feature type="domain" description="PIN" evidence="1">
    <location>
        <begin position="2"/>
        <end position="111"/>
    </location>
</feature>
<keyword evidence="3" id="KW-1185">Reference proteome</keyword>
<sequence>MKVLFDTNIIIDAILEREPFFNDSMDSLNKSDGSIHQGFILASSITDIYYICKKRLGHDKTIEIIKELVDSINVLNVNGDAIVLALHSNFADFEDAVQSASAGLNQVDLIV</sequence>
<dbReference type="EMBL" id="CP064939">
    <property type="protein sequence ID" value="QPH41365.1"/>
    <property type="molecule type" value="Genomic_DNA"/>
</dbReference>
<evidence type="ECO:0000313" key="2">
    <source>
        <dbReference type="EMBL" id="QPH41365.1"/>
    </source>
</evidence>
<dbReference type="SUPFAM" id="SSF88723">
    <property type="entry name" value="PIN domain-like"/>
    <property type="match status" value="1"/>
</dbReference>
<accession>A0A7S9L2L9</accession>
<evidence type="ECO:0000259" key="1">
    <source>
        <dbReference type="Pfam" id="PF13470"/>
    </source>
</evidence>
<reference evidence="2 3" key="1">
    <citation type="submission" date="2020-11" db="EMBL/GenBank/DDBJ databases">
        <title>Pedobacter endophytica, an endophytic bacteria isolated form Carex pumila.</title>
        <authorList>
            <person name="Peng Y."/>
            <person name="Jiang L."/>
            <person name="Lee J."/>
        </authorList>
    </citation>
    <scope>NUCLEOTIDE SEQUENCE [LARGE SCALE GENOMIC DNA]</scope>
    <source>
        <strain evidence="2 3">JBR3-12</strain>
    </source>
</reference>
<proteinExistence type="predicted"/>
<evidence type="ECO:0000313" key="3">
    <source>
        <dbReference type="Proteomes" id="UP000594759"/>
    </source>
</evidence>
<organism evidence="2 3">
    <name type="scientific">Pedobacter endophyticus</name>
    <dbReference type="NCBI Taxonomy" id="2789740"/>
    <lineage>
        <taxon>Bacteria</taxon>
        <taxon>Pseudomonadati</taxon>
        <taxon>Bacteroidota</taxon>
        <taxon>Sphingobacteriia</taxon>
        <taxon>Sphingobacteriales</taxon>
        <taxon>Sphingobacteriaceae</taxon>
        <taxon>Pedobacter</taxon>
    </lineage>
</organism>